<evidence type="ECO:0000256" key="7">
    <source>
        <dbReference type="ARBA" id="ARBA00023033"/>
    </source>
</evidence>
<evidence type="ECO:0000256" key="10">
    <source>
        <dbReference type="SAM" id="Phobius"/>
    </source>
</evidence>
<organism evidence="11 12">
    <name type="scientific">Knufia peltigerae</name>
    <dbReference type="NCBI Taxonomy" id="1002370"/>
    <lineage>
        <taxon>Eukaryota</taxon>
        <taxon>Fungi</taxon>
        <taxon>Dikarya</taxon>
        <taxon>Ascomycota</taxon>
        <taxon>Pezizomycotina</taxon>
        <taxon>Eurotiomycetes</taxon>
        <taxon>Chaetothyriomycetidae</taxon>
        <taxon>Chaetothyriales</taxon>
        <taxon>Trichomeriaceae</taxon>
        <taxon>Knufia</taxon>
    </lineage>
</organism>
<dbReference type="InterPro" id="IPR017972">
    <property type="entry name" value="Cyt_P450_CS"/>
</dbReference>
<dbReference type="Gene3D" id="1.10.630.10">
    <property type="entry name" value="Cytochrome P450"/>
    <property type="match status" value="1"/>
</dbReference>
<keyword evidence="7 9" id="KW-0503">Monooxygenase</keyword>
<evidence type="ECO:0000256" key="8">
    <source>
        <dbReference type="PIRSR" id="PIRSR602401-1"/>
    </source>
</evidence>
<dbReference type="PRINTS" id="PR00385">
    <property type="entry name" value="P450"/>
</dbReference>
<dbReference type="SUPFAM" id="SSF48264">
    <property type="entry name" value="Cytochrome P450"/>
    <property type="match status" value="1"/>
</dbReference>
<dbReference type="PANTHER" id="PTHR24305:SF230">
    <property type="entry name" value="P450, PUTATIVE (EUROFUNG)-RELATED"/>
    <property type="match status" value="1"/>
</dbReference>
<dbReference type="GO" id="GO:0004497">
    <property type="term" value="F:monooxygenase activity"/>
    <property type="evidence" value="ECO:0007669"/>
    <property type="project" value="UniProtKB-KW"/>
</dbReference>
<dbReference type="PANTHER" id="PTHR24305">
    <property type="entry name" value="CYTOCHROME P450"/>
    <property type="match status" value="1"/>
</dbReference>
<evidence type="ECO:0000256" key="4">
    <source>
        <dbReference type="ARBA" id="ARBA00022723"/>
    </source>
</evidence>
<dbReference type="InterPro" id="IPR050121">
    <property type="entry name" value="Cytochrome_P450_monoxygenase"/>
</dbReference>
<gene>
    <name evidence="11" type="ORF">H2204_004682</name>
</gene>
<dbReference type="GO" id="GO:0020037">
    <property type="term" value="F:heme binding"/>
    <property type="evidence" value="ECO:0007669"/>
    <property type="project" value="InterPro"/>
</dbReference>
<dbReference type="EMBL" id="JAPDRN010000024">
    <property type="protein sequence ID" value="KAJ9637533.1"/>
    <property type="molecule type" value="Genomic_DNA"/>
</dbReference>
<sequence length="534" mass="61385">MDAQEVLLRAREHIKHPTLEGVLGASLIVYILYHALSIFYCLYLHPLSSYPGPFLARCTRLWYVYHLVKGQLPFAVEQAHKKYGRTVRLGPDELSFLDPDAWKAIYGYKHGTGGEMPKDPQMYLNTSAGALSIFAAPSKRHGELRRLLSHGFSEKALRSQETIIQYYLDLLVARLRKLSEKGEPIDIVTWYNVNTYPYTLGPSGFLRKLTRKKYFTFDVIGDLAFADPFDCLKLSKNHPWIDYTFEALKMQTMLRASDYYPLLKKFLLLMTPKETLQGFQSHIELVKHKALHRLGMKTDRMDLMSKMAAPEGGLTQEEFIASGDTVLLGGSETTATLLSGLTFFLLKHPKALKKLVDEIRTTFSSEEEIDFQAVNSLSYMLACIDEAFRLYPPVPGALLRRTREPDTIAGQSVPRNVTVGIYHWVMFRSPEYFAEPDEYIPERWLGQDARFKNDNLAVVQPFSYGPRNCIGRNLAYFEMRLTLARLLFNFDIEATPQIEGWDKQNVYLLWQKKPLQIILRPRDVKSRQQVIDLS</sequence>
<keyword evidence="10" id="KW-0812">Transmembrane</keyword>
<comment type="caution">
    <text evidence="11">The sequence shown here is derived from an EMBL/GenBank/DDBJ whole genome shotgun (WGS) entry which is preliminary data.</text>
</comment>
<evidence type="ECO:0000313" key="11">
    <source>
        <dbReference type="EMBL" id="KAJ9637533.1"/>
    </source>
</evidence>
<dbReference type="PRINTS" id="PR00463">
    <property type="entry name" value="EP450I"/>
</dbReference>
<feature type="transmembrane region" description="Helical" evidence="10">
    <location>
        <begin position="21"/>
        <end position="45"/>
    </location>
</feature>
<dbReference type="InterPro" id="IPR002401">
    <property type="entry name" value="Cyt_P450_E_grp-I"/>
</dbReference>
<feature type="binding site" description="axial binding residue" evidence="8">
    <location>
        <position position="469"/>
    </location>
    <ligand>
        <name>heme</name>
        <dbReference type="ChEBI" id="CHEBI:30413"/>
    </ligand>
    <ligandPart>
        <name>Fe</name>
        <dbReference type="ChEBI" id="CHEBI:18248"/>
    </ligandPart>
</feature>
<keyword evidence="4 8" id="KW-0479">Metal-binding</keyword>
<evidence type="ECO:0000256" key="6">
    <source>
        <dbReference type="ARBA" id="ARBA00023004"/>
    </source>
</evidence>
<keyword evidence="10" id="KW-0472">Membrane</keyword>
<evidence type="ECO:0000256" key="2">
    <source>
        <dbReference type="ARBA" id="ARBA00010617"/>
    </source>
</evidence>
<dbReference type="PROSITE" id="PS00086">
    <property type="entry name" value="CYTOCHROME_P450"/>
    <property type="match status" value="1"/>
</dbReference>
<dbReference type="GO" id="GO:0016705">
    <property type="term" value="F:oxidoreductase activity, acting on paired donors, with incorporation or reduction of molecular oxygen"/>
    <property type="evidence" value="ECO:0007669"/>
    <property type="project" value="InterPro"/>
</dbReference>
<dbReference type="Proteomes" id="UP001172681">
    <property type="component" value="Unassembled WGS sequence"/>
</dbReference>
<dbReference type="GO" id="GO:0005506">
    <property type="term" value="F:iron ion binding"/>
    <property type="evidence" value="ECO:0007669"/>
    <property type="project" value="InterPro"/>
</dbReference>
<evidence type="ECO:0000256" key="5">
    <source>
        <dbReference type="ARBA" id="ARBA00023002"/>
    </source>
</evidence>
<dbReference type="Pfam" id="PF00067">
    <property type="entry name" value="p450"/>
    <property type="match status" value="2"/>
</dbReference>
<accession>A0AA39CYA4</accession>
<dbReference type="InterPro" id="IPR001128">
    <property type="entry name" value="Cyt_P450"/>
</dbReference>
<evidence type="ECO:0000256" key="9">
    <source>
        <dbReference type="RuleBase" id="RU000461"/>
    </source>
</evidence>
<comment type="cofactor">
    <cofactor evidence="1 8">
        <name>heme</name>
        <dbReference type="ChEBI" id="CHEBI:30413"/>
    </cofactor>
</comment>
<keyword evidence="10" id="KW-1133">Transmembrane helix</keyword>
<name>A0AA39CYA4_9EURO</name>
<dbReference type="AlphaFoldDB" id="A0AA39CYA4"/>
<reference evidence="11" key="1">
    <citation type="submission" date="2022-10" db="EMBL/GenBank/DDBJ databases">
        <title>Culturing micro-colonial fungi from biological soil crusts in the Mojave desert and describing Neophaeococcomyces mojavensis, and introducing the new genera and species Taxawa tesnikishii.</title>
        <authorList>
            <person name="Kurbessoian T."/>
            <person name="Stajich J.E."/>
        </authorList>
    </citation>
    <scope>NUCLEOTIDE SEQUENCE</scope>
    <source>
        <strain evidence="11">TK_35</strain>
    </source>
</reference>
<comment type="similarity">
    <text evidence="2 9">Belongs to the cytochrome P450 family.</text>
</comment>
<evidence type="ECO:0000256" key="3">
    <source>
        <dbReference type="ARBA" id="ARBA00022617"/>
    </source>
</evidence>
<evidence type="ECO:0000313" key="12">
    <source>
        <dbReference type="Proteomes" id="UP001172681"/>
    </source>
</evidence>
<keyword evidence="3 8" id="KW-0349">Heme</keyword>
<protein>
    <recommendedName>
        <fullName evidence="13">Cytochrome P450</fullName>
    </recommendedName>
</protein>
<keyword evidence="5 9" id="KW-0560">Oxidoreductase</keyword>
<evidence type="ECO:0000256" key="1">
    <source>
        <dbReference type="ARBA" id="ARBA00001971"/>
    </source>
</evidence>
<proteinExistence type="inferred from homology"/>
<dbReference type="CDD" id="cd11058">
    <property type="entry name" value="CYP60B-like"/>
    <property type="match status" value="1"/>
</dbReference>
<dbReference type="InterPro" id="IPR036396">
    <property type="entry name" value="Cyt_P450_sf"/>
</dbReference>
<keyword evidence="6 8" id="KW-0408">Iron</keyword>
<keyword evidence="12" id="KW-1185">Reference proteome</keyword>
<evidence type="ECO:0008006" key="13">
    <source>
        <dbReference type="Google" id="ProtNLM"/>
    </source>
</evidence>